<protein>
    <submittedName>
        <fullName evidence="1">Uncharacterized protein</fullName>
    </submittedName>
</protein>
<dbReference type="EMBL" id="JAGGMR010000001">
    <property type="protein sequence ID" value="MBP2187733.1"/>
    <property type="molecule type" value="Genomic_DNA"/>
</dbReference>
<evidence type="ECO:0000313" key="2">
    <source>
        <dbReference type="Proteomes" id="UP001519325"/>
    </source>
</evidence>
<proteinExistence type="predicted"/>
<organism evidence="1 2">
    <name type="scientific">Nocardia goodfellowii</name>
    <dbReference type="NCBI Taxonomy" id="882446"/>
    <lineage>
        <taxon>Bacteria</taxon>
        <taxon>Bacillati</taxon>
        <taxon>Actinomycetota</taxon>
        <taxon>Actinomycetes</taxon>
        <taxon>Mycobacteriales</taxon>
        <taxon>Nocardiaceae</taxon>
        <taxon>Nocardia</taxon>
    </lineage>
</organism>
<gene>
    <name evidence="1" type="ORF">BJ987_000634</name>
</gene>
<name>A0ABS4Q9E8_9NOCA</name>
<dbReference type="InterPro" id="IPR036275">
    <property type="entry name" value="YdgH-like_sf"/>
</dbReference>
<sequence>MRAIAEELDRAPESGLDRVGAVEMKLTPIGAGDFHGSIEEIARAAADIGGQYFHVTDSLGARITADVYRRPARPRRRRRWFS</sequence>
<dbReference type="SUPFAM" id="SSF159871">
    <property type="entry name" value="YdgH-like"/>
    <property type="match status" value="1"/>
</dbReference>
<keyword evidence="2" id="KW-1185">Reference proteome</keyword>
<dbReference type="RefSeq" id="WP_209884516.1">
    <property type="nucleotide sequence ID" value="NZ_JAGGMR010000001.1"/>
</dbReference>
<dbReference type="Proteomes" id="UP001519325">
    <property type="component" value="Unassembled WGS sequence"/>
</dbReference>
<accession>A0ABS4Q9E8</accession>
<reference evidence="1 2" key="1">
    <citation type="submission" date="2021-03" db="EMBL/GenBank/DDBJ databases">
        <title>Sequencing the genomes of 1000 actinobacteria strains.</title>
        <authorList>
            <person name="Klenk H.-P."/>
        </authorList>
    </citation>
    <scope>NUCLEOTIDE SEQUENCE [LARGE SCALE GENOMIC DNA]</scope>
    <source>
        <strain evidence="1 2">DSM 45516</strain>
    </source>
</reference>
<evidence type="ECO:0000313" key="1">
    <source>
        <dbReference type="EMBL" id="MBP2187733.1"/>
    </source>
</evidence>
<comment type="caution">
    <text evidence="1">The sequence shown here is derived from an EMBL/GenBank/DDBJ whole genome shotgun (WGS) entry which is preliminary data.</text>
</comment>